<gene>
    <name evidence="2" type="ORF">RJT34_32338</name>
</gene>
<dbReference type="EMBL" id="JAYKXN010000008">
    <property type="protein sequence ID" value="KAK7264728.1"/>
    <property type="molecule type" value="Genomic_DNA"/>
</dbReference>
<evidence type="ECO:0000256" key="1">
    <source>
        <dbReference type="SAM" id="Phobius"/>
    </source>
</evidence>
<dbReference type="Proteomes" id="UP001359559">
    <property type="component" value="Unassembled WGS sequence"/>
</dbReference>
<feature type="transmembrane region" description="Helical" evidence="1">
    <location>
        <begin position="94"/>
        <end position="112"/>
    </location>
</feature>
<reference evidence="2 3" key="1">
    <citation type="submission" date="2024-01" db="EMBL/GenBank/DDBJ databases">
        <title>The genomes of 5 underutilized Papilionoideae crops provide insights into root nodulation and disease resistance.</title>
        <authorList>
            <person name="Yuan L."/>
        </authorList>
    </citation>
    <scope>NUCLEOTIDE SEQUENCE [LARGE SCALE GENOMIC DNA]</scope>
    <source>
        <strain evidence="2">LY-2023</strain>
        <tissue evidence="2">Leaf</tissue>
    </source>
</reference>
<sequence>MLLPSDVMPSKRITKEAGIGSTKFLDAYELNSEPEVAAINLGNAKPEVFNSRIAATQYKKLMDEITNYVMEDRVNTVAEDLDRFYQVPSAKNQMVFLCFCIWIIGVLAMFFFTSDIHCPHGGPYLT</sequence>
<comment type="caution">
    <text evidence="2">The sequence shown here is derived from an EMBL/GenBank/DDBJ whole genome shotgun (WGS) entry which is preliminary data.</text>
</comment>
<keyword evidence="1" id="KW-0812">Transmembrane</keyword>
<evidence type="ECO:0000313" key="2">
    <source>
        <dbReference type="EMBL" id="KAK7264728.1"/>
    </source>
</evidence>
<keyword evidence="3" id="KW-1185">Reference proteome</keyword>
<keyword evidence="1" id="KW-1133">Transmembrane helix</keyword>
<organism evidence="2 3">
    <name type="scientific">Clitoria ternatea</name>
    <name type="common">Butterfly pea</name>
    <dbReference type="NCBI Taxonomy" id="43366"/>
    <lineage>
        <taxon>Eukaryota</taxon>
        <taxon>Viridiplantae</taxon>
        <taxon>Streptophyta</taxon>
        <taxon>Embryophyta</taxon>
        <taxon>Tracheophyta</taxon>
        <taxon>Spermatophyta</taxon>
        <taxon>Magnoliopsida</taxon>
        <taxon>eudicotyledons</taxon>
        <taxon>Gunneridae</taxon>
        <taxon>Pentapetalae</taxon>
        <taxon>rosids</taxon>
        <taxon>fabids</taxon>
        <taxon>Fabales</taxon>
        <taxon>Fabaceae</taxon>
        <taxon>Papilionoideae</taxon>
        <taxon>50 kb inversion clade</taxon>
        <taxon>NPAAA clade</taxon>
        <taxon>indigoferoid/millettioid clade</taxon>
        <taxon>Phaseoleae</taxon>
        <taxon>Clitoria</taxon>
    </lineage>
</organism>
<evidence type="ECO:0000313" key="3">
    <source>
        <dbReference type="Proteomes" id="UP001359559"/>
    </source>
</evidence>
<name>A0AAN9I272_CLITE</name>
<accession>A0AAN9I272</accession>
<dbReference type="AlphaFoldDB" id="A0AAN9I272"/>
<keyword evidence="1" id="KW-0472">Membrane</keyword>
<protein>
    <submittedName>
        <fullName evidence="2">Uncharacterized protein</fullName>
    </submittedName>
</protein>
<proteinExistence type="predicted"/>